<sequence>MKMNELFEHEIDALLRDLKEQRCSYKPYVVLLFSRTALYIDALDETSNHSIEYPVYPYAMIKVAKNIPEHQTIQFINYVFFATFNTLSMVIYMFCHWQSDVSVMPPPTFSFSQNTIPNEKIFVREKE</sequence>
<dbReference type="AlphaFoldDB" id="A0A1B0AX95"/>
<evidence type="ECO:0000313" key="2">
    <source>
        <dbReference type="EnsemblMetazoa" id="GPPI011828-PA"/>
    </source>
</evidence>
<evidence type="ECO:0000256" key="1">
    <source>
        <dbReference type="SAM" id="Phobius"/>
    </source>
</evidence>
<protein>
    <submittedName>
        <fullName evidence="2">Uncharacterized protein</fullName>
    </submittedName>
</protein>
<feature type="transmembrane region" description="Helical" evidence="1">
    <location>
        <begin position="75"/>
        <end position="94"/>
    </location>
</feature>
<keyword evidence="1" id="KW-1133">Transmembrane helix</keyword>
<name>A0A1B0AX95_9MUSC</name>
<keyword evidence="3" id="KW-1185">Reference proteome</keyword>
<accession>A0A1B0AX95</accession>
<dbReference type="EnsemblMetazoa" id="GPPI011828-RA">
    <property type="protein sequence ID" value="GPPI011828-PA"/>
    <property type="gene ID" value="GPPI011828"/>
</dbReference>
<dbReference type="Proteomes" id="UP000092460">
    <property type="component" value="Unassembled WGS sequence"/>
</dbReference>
<organism evidence="2 3">
    <name type="scientific">Glossina palpalis gambiensis</name>
    <dbReference type="NCBI Taxonomy" id="67801"/>
    <lineage>
        <taxon>Eukaryota</taxon>
        <taxon>Metazoa</taxon>
        <taxon>Ecdysozoa</taxon>
        <taxon>Arthropoda</taxon>
        <taxon>Hexapoda</taxon>
        <taxon>Insecta</taxon>
        <taxon>Pterygota</taxon>
        <taxon>Neoptera</taxon>
        <taxon>Endopterygota</taxon>
        <taxon>Diptera</taxon>
        <taxon>Brachycera</taxon>
        <taxon>Muscomorpha</taxon>
        <taxon>Hippoboscoidea</taxon>
        <taxon>Glossinidae</taxon>
        <taxon>Glossina</taxon>
    </lineage>
</organism>
<evidence type="ECO:0000313" key="3">
    <source>
        <dbReference type="Proteomes" id="UP000092460"/>
    </source>
</evidence>
<dbReference type="EMBL" id="JXJN01005154">
    <property type="status" value="NOT_ANNOTATED_CDS"/>
    <property type="molecule type" value="Genomic_DNA"/>
</dbReference>
<reference evidence="3" key="1">
    <citation type="submission" date="2015-01" db="EMBL/GenBank/DDBJ databases">
        <authorList>
            <person name="Aksoy S."/>
            <person name="Warren W."/>
            <person name="Wilson R.K."/>
        </authorList>
    </citation>
    <scope>NUCLEOTIDE SEQUENCE [LARGE SCALE GENOMIC DNA]</scope>
    <source>
        <strain evidence="3">IAEA</strain>
    </source>
</reference>
<keyword evidence="1" id="KW-0812">Transmembrane</keyword>
<reference evidence="2" key="2">
    <citation type="submission" date="2020-05" db="UniProtKB">
        <authorList>
            <consortium name="EnsemblMetazoa"/>
        </authorList>
    </citation>
    <scope>IDENTIFICATION</scope>
    <source>
        <strain evidence="2">IAEA</strain>
    </source>
</reference>
<keyword evidence="1" id="KW-0472">Membrane</keyword>
<proteinExistence type="predicted"/>
<dbReference type="VEuPathDB" id="VectorBase:GPPI011828"/>